<gene>
    <name evidence="5" type="ORF">KK062_26855</name>
</gene>
<dbReference type="InterPro" id="IPR000601">
    <property type="entry name" value="PKD_dom"/>
</dbReference>
<dbReference type="Gene3D" id="2.60.40.10">
    <property type="entry name" value="Immunoglobulins"/>
    <property type="match status" value="1"/>
</dbReference>
<feature type="domain" description="PKD" evidence="3">
    <location>
        <begin position="62"/>
        <end position="114"/>
    </location>
</feature>
<dbReference type="GO" id="GO:0004553">
    <property type="term" value="F:hydrolase activity, hydrolyzing O-glycosyl compounds"/>
    <property type="evidence" value="ECO:0007669"/>
    <property type="project" value="InterPro"/>
</dbReference>
<dbReference type="Gene3D" id="2.60.120.200">
    <property type="match status" value="1"/>
</dbReference>
<dbReference type="InterPro" id="IPR000757">
    <property type="entry name" value="Beta-glucanase-like"/>
</dbReference>
<keyword evidence="2" id="KW-0732">Signal</keyword>
<comment type="caution">
    <text evidence="5">The sequence shown here is derived from an EMBL/GenBank/DDBJ whole genome shotgun (WGS) entry which is preliminary data.</text>
</comment>
<organism evidence="5 6">
    <name type="scientific">Dawidia cretensis</name>
    <dbReference type="NCBI Taxonomy" id="2782350"/>
    <lineage>
        <taxon>Bacteria</taxon>
        <taxon>Pseudomonadati</taxon>
        <taxon>Bacteroidota</taxon>
        <taxon>Cytophagia</taxon>
        <taxon>Cytophagales</taxon>
        <taxon>Chryseotaleaceae</taxon>
        <taxon>Dawidia</taxon>
    </lineage>
</organism>
<proteinExistence type="inferred from homology"/>
<dbReference type="InterPro" id="IPR013783">
    <property type="entry name" value="Ig-like_fold"/>
</dbReference>
<accession>A0AAP2E2K8</accession>
<dbReference type="RefSeq" id="WP_254087460.1">
    <property type="nucleotide sequence ID" value="NZ_JAHESE010000043.1"/>
</dbReference>
<dbReference type="InterPro" id="IPR013320">
    <property type="entry name" value="ConA-like_dom_sf"/>
</dbReference>
<dbReference type="PANTHER" id="PTHR10963">
    <property type="entry name" value="GLYCOSYL HYDROLASE-RELATED"/>
    <property type="match status" value="1"/>
</dbReference>
<evidence type="ECO:0000256" key="1">
    <source>
        <dbReference type="ARBA" id="ARBA00006865"/>
    </source>
</evidence>
<dbReference type="CDD" id="cd08023">
    <property type="entry name" value="GH16_laminarinase_like"/>
    <property type="match status" value="1"/>
</dbReference>
<evidence type="ECO:0000256" key="2">
    <source>
        <dbReference type="SAM" id="SignalP"/>
    </source>
</evidence>
<dbReference type="PROSITE" id="PS51257">
    <property type="entry name" value="PROKAR_LIPOPROTEIN"/>
    <property type="match status" value="1"/>
</dbReference>
<feature type="signal peptide" evidence="2">
    <location>
        <begin position="1"/>
        <end position="18"/>
    </location>
</feature>
<dbReference type="EMBL" id="JAHESE010000043">
    <property type="protein sequence ID" value="MBT1711891.1"/>
    <property type="molecule type" value="Genomic_DNA"/>
</dbReference>
<dbReference type="Proteomes" id="UP001319080">
    <property type="component" value="Unassembled WGS sequence"/>
</dbReference>
<sequence length="370" mass="41066">MKKHIAFALFSFALLGLAASCSDDEASATLTLPSNLEAAVTVDAKAPSKVSVVATAKDVNFYTVYFGDSDTETPTRTADGKASHTYAKLGTYTVRVQAHTTVMDYVTVEKAVEVKEFLIPTSGHQTPESYDGMTLVWRDEFNGTTLNAADWTHELGNGVDGWGNNELQYYRPENTQVKEGVLIITAKKESQQGYDYTSSRIVTAAKKEFRYGRIDIRAVLPQGKGIWPALWMLGANYQTDPWPKCGEIDIMELVGGGDGDKTVHGTAHWEAGDGSKADYTGSTSLESGTFGDEFHVFSIEWTPEAITWYVDDEQFHVINIEPEDLNEFQKEFFFIFNVAVGGNWPGSPDANTMFPQRMMVDYVRVFQQMP</sequence>
<dbReference type="SUPFAM" id="SSF49899">
    <property type="entry name" value="Concanavalin A-like lectins/glucanases"/>
    <property type="match status" value="1"/>
</dbReference>
<evidence type="ECO:0000313" key="5">
    <source>
        <dbReference type="EMBL" id="MBT1711891.1"/>
    </source>
</evidence>
<evidence type="ECO:0000259" key="3">
    <source>
        <dbReference type="PROSITE" id="PS50093"/>
    </source>
</evidence>
<keyword evidence="6" id="KW-1185">Reference proteome</keyword>
<dbReference type="Pfam" id="PF00722">
    <property type="entry name" value="Glyco_hydro_16"/>
    <property type="match status" value="1"/>
</dbReference>
<dbReference type="CDD" id="cd00146">
    <property type="entry name" value="PKD"/>
    <property type="match status" value="1"/>
</dbReference>
<feature type="domain" description="GH16" evidence="4">
    <location>
        <begin position="120"/>
        <end position="370"/>
    </location>
</feature>
<dbReference type="InterPro" id="IPR050546">
    <property type="entry name" value="Glycosyl_Hydrlase_16"/>
</dbReference>
<comment type="similarity">
    <text evidence="1">Belongs to the glycosyl hydrolase 16 family.</text>
</comment>
<dbReference type="GO" id="GO:0005975">
    <property type="term" value="P:carbohydrate metabolic process"/>
    <property type="evidence" value="ECO:0007669"/>
    <property type="project" value="InterPro"/>
</dbReference>
<reference evidence="5 6" key="1">
    <citation type="submission" date="2021-05" db="EMBL/GenBank/DDBJ databases">
        <title>A Polyphasic approach of four new species of the genus Ohtaekwangia: Ohtaekwangia histidinii sp. nov., Ohtaekwangia cretensis sp. nov., Ohtaekwangia indiensis sp. nov., Ohtaekwangia reichenbachii sp. nov. from diverse environment.</title>
        <authorList>
            <person name="Octaviana S."/>
        </authorList>
    </citation>
    <scope>NUCLEOTIDE SEQUENCE [LARGE SCALE GENOMIC DNA]</scope>
    <source>
        <strain evidence="5 6">PWU5</strain>
    </source>
</reference>
<dbReference type="SUPFAM" id="SSF49299">
    <property type="entry name" value="PKD domain"/>
    <property type="match status" value="1"/>
</dbReference>
<dbReference type="PROSITE" id="PS50093">
    <property type="entry name" value="PKD"/>
    <property type="match status" value="1"/>
</dbReference>
<feature type="chain" id="PRO_5042900868" evidence="2">
    <location>
        <begin position="19"/>
        <end position="370"/>
    </location>
</feature>
<dbReference type="InterPro" id="IPR035986">
    <property type="entry name" value="PKD_dom_sf"/>
</dbReference>
<evidence type="ECO:0000313" key="6">
    <source>
        <dbReference type="Proteomes" id="UP001319080"/>
    </source>
</evidence>
<dbReference type="AlphaFoldDB" id="A0AAP2E2K8"/>
<protein>
    <submittedName>
        <fullName evidence="5">Family 16 glycosylhydrolase</fullName>
    </submittedName>
</protein>
<name>A0AAP2E2K8_9BACT</name>
<dbReference type="PROSITE" id="PS51762">
    <property type="entry name" value="GH16_2"/>
    <property type="match status" value="1"/>
</dbReference>
<dbReference type="PANTHER" id="PTHR10963:SF55">
    <property type="entry name" value="GLYCOSIDE HYDROLASE FAMILY 16 PROTEIN"/>
    <property type="match status" value="1"/>
</dbReference>
<evidence type="ECO:0000259" key="4">
    <source>
        <dbReference type="PROSITE" id="PS51762"/>
    </source>
</evidence>